<organism evidence="2 3">
    <name type="scientific">Bacillus spongiae</name>
    <dbReference type="NCBI Taxonomy" id="2683610"/>
    <lineage>
        <taxon>Bacteria</taxon>
        <taxon>Bacillati</taxon>
        <taxon>Bacillota</taxon>
        <taxon>Bacilli</taxon>
        <taxon>Bacillales</taxon>
        <taxon>Bacillaceae</taxon>
        <taxon>Bacillus</taxon>
    </lineage>
</organism>
<dbReference type="Pfam" id="PF18768">
    <property type="entry name" value="RNPP_C"/>
    <property type="match status" value="1"/>
</dbReference>
<comment type="caution">
    <text evidence="2">The sequence shown here is derived from an EMBL/GenBank/DDBJ whole genome shotgun (WGS) entry which is preliminary data.</text>
</comment>
<evidence type="ECO:0000259" key="1">
    <source>
        <dbReference type="PROSITE" id="PS50943"/>
    </source>
</evidence>
<dbReference type="Pfam" id="PF12844">
    <property type="entry name" value="HTH_19"/>
    <property type="match status" value="1"/>
</dbReference>
<dbReference type="InterPro" id="IPR019734">
    <property type="entry name" value="TPR_rpt"/>
</dbReference>
<dbReference type="PROSITE" id="PS50943">
    <property type="entry name" value="HTH_CROC1"/>
    <property type="match status" value="1"/>
</dbReference>
<dbReference type="InterPro" id="IPR001387">
    <property type="entry name" value="Cro/C1-type_HTH"/>
</dbReference>
<dbReference type="SUPFAM" id="SSF48452">
    <property type="entry name" value="TPR-like"/>
    <property type="match status" value="1"/>
</dbReference>
<dbReference type="InterPro" id="IPR041315">
    <property type="entry name" value="PlcR_TPR"/>
</dbReference>
<keyword evidence="3" id="KW-1185">Reference proteome</keyword>
<accession>A0ABU8HJ14</accession>
<evidence type="ECO:0000313" key="2">
    <source>
        <dbReference type="EMBL" id="MEI5909146.1"/>
    </source>
</evidence>
<dbReference type="InterPro" id="IPR011990">
    <property type="entry name" value="TPR-like_helical_dom_sf"/>
</dbReference>
<protein>
    <submittedName>
        <fullName evidence="2">Helix-turn-helix domain-containing protein</fullName>
    </submittedName>
</protein>
<feature type="domain" description="HTH cro/C1-type" evidence="1">
    <location>
        <begin position="13"/>
        <end position="66"/>
    </location>
</feature>
<dbReference type="SMART" id="SM00028">
    <property type="entry name" value="TPR"/>
    <property type="match status" value="3"/>
</dbReference>
<dbReference type="SMART" id="SM00530">
    <property type="entry name" value="HTH_XRE"/>
    <property type="match status" value="1"/>
</dbReference>
<dbReference type="InterPro" id="IPR053163">
    <property type="entry name" value="HTH-type_regulator_Rgg"/>
</dbReference>
<sequence length="291" mass="33464">MDQYRDLYIGDTIKELRFHFGISQKDLASGICTQSLISQIENESIVPNSILLKQIAYKLGISLDSLFLMAEYPKFNFVQNFRELVTKHIVNNDYFDALKLLKLQTNKSSLKKGNMYQFVLWAEGVCVYYEQKNTSRSIQILNAALNLSDSLIFSFQDAQILNSLAIIHAEEGKLKQSIGYFEKIVSIHDKLPFLTLNPLLTKVYYNLAKVLTLQELYEKSIDYCHVGISRSLKDESISNLGELYYQLGVNHEKMGNVNESIEWYQKSKSILDMKIPNDRVSIVNEKLSKLC</sequence>
<reference evidence="2 3" key="1">
    <citation type="journal article" date="2018" name="J. Microbiol.">
        <title>Bacillus spongiae sp. nov., isolated from sponge of Jeju Island.</title>
        <authorList>
            <person name="Lee G.E."/>
            <person name="Im W.T."/>
            <person name="Park J.S."/>
        </authorList>
    </citation>
    <scope>NUCLEOTIDE SEQUENCE [LARGE SCALE GENOMIC DNA]</scope>
    <source>
        <strain evidence="2 3">135PIL107-10</strain>
    </source>
</reference>
<proteinExistence type="predicted"/>
<dbReference type="PANTHER" id="PTHR37038:SF14">
    <property type="entry name" value="TRANSCRIPTIONAL ACTIVATOR"/>
    <property type="match status" value="1"/>
</dbReference>
<gene>
    <name evidence="2" type="ORF">WAK64_19020</name>
</gene>
<dbReference type="PANTHER" id="PTHR37038">
    <property type="entry name" value="TRANSCRIPTIONAL REGULATOR-RELATED"/>
    <property type="match status" value="1"/>
</dbReference>
<dbReference type="Proteomes" id="UP001312865">
    <property type="component" value="Unassembled WGS sequence"/>
</dbReference>
<name>A0ABU8HJ14_9BACI</name>
<dbReference type="CDD" id="cd00093">
    <property type="entry name" value="HTH_XRE"/>
    <property type="match status" value="1"/>
</dbReference>
<dbReference type="EMBL" id="JBBAXC010000020">
    <property type="protein sequence ID" value="MEI5909146.1"/>
    <property type="molecule type" value="Genomic_DNA"/>
</dbReference>
<dbReference type="InterPro" id="IPR010982">
    <property type="entry name" value="Lambda_DNA-bd_dom_sf"/>
</dbReference>
<dbReference type="Gene3D" id="1.25.40.10">
    <property type="entry name" value="Tetratricopeptide repeat domain"/>
    <property type="match status" value="1"/>
</dbReference>
<dbReference type="RefSeq" id="WP_336588592.1">
    <property type="nucleotide sequence ID" value="NZ_JBBAXC010000020.1"/>
</dbReference>
<evidence type="ECO:0000313" key="3">
    <source>
        <dbReference type="Proteomes" id="UP001312865"/>
    </source>
</evidence>
<dbReference type="SUPFAM" id="SSF47413">
    <property type="entry name" value="lambda repressor-like DNA-binding domains"/>
    <property type="match status" value="1"/>
</dbReference>